<dbReference type="Proteomes" id="UP001197378">
    <property type="component" value="Unassembled WGS sequence"/>
</dbReference>
<sequence length="193" mass="21508">MIPLQAQYKIMDRVKSDPRRFAALEGCTDPNAAHVAFIGACIQWMHRGGQAELKRRAEQARALRAALAVVQEYRDILEHNLIHSFSAAIGEHLKPGTELGTGPILGGVEQALSLLASDLLERNPETMLERRDRQFYLLLGREFKKYEIARPSAHVLRELFEILADSVAKTGMTAPDDNLEDSDIIKTFKLGSG</sequence>
<name>A0AAE2YSE9_9PROT</name>
<proteinExistence type="predicted"/>
<reference evidence="1" key="1">
    <citation type="journal article" date="2021" name="ISME J.">
        <title>Genomic evolution of the class Acidithiobacillia: deep-branching Proteobacteria living in extreme acidic conditions.</title>
        <authorList>
            <person name="Moya-Beltran A."/>
            <person name="Beard S."/>
            <person name="Rojas-Villalobos C."/>
            <person name="Issotta F."/>
            <person name="Gallardo Y."/>
            <person name="Ulloa R."/>
            <person name="Giaveno A."/>
            <person name="Degli Esposti M."/>
            <person name="Johnson D.B."/>
            <person name="Quatrini R."/>
        </authorList>
    </citation>
    <scope>NUCLEOTIDE SEQUENCE</scope>
    <source>
        <strain evidence="1">VAN18-1</strain>
    </source>
</reference>
<gene>
    <name evidence="1" type="ORF">HFQ13_12060</name>
</gene>
<dbReference type="RefSeq" id="WP_215885778.1">
    <property type="nucleotide sequence ID" value="NZ_JAAXYO010000180.1"/>
</dbReference>
<evidence type="ECO:0000313" key="2">
    <source>
        <dbReference type="Proteomes" id="UP001197378"/>
    </source>
</evidence>
<comment type="caution">
    <text evidence="1">The sequence shown here is derived from an EMBL/GenBank/DDBJ whole genome shotgun (WGS) entry which is preliminary data.</text>
</comment>
<protein>
    <submittedName>
        <fullName evidence="1">Uncharacterized protein</fullName>
    </submittedName>
</protein>
<keyword evidence="2" id="KW-1185">Reference proteome</keyword>
<accession>A0AAE2YSE9</accession>
<dbReference type="EMBL" id="JAAXYO010000180">
    <property type="protein sequence ID" value="MBU2788925.1"/>
    <property type="molecule type" value="Genomic_DNA"/>
</dbReference>
<dbReference type="AlphaFoldDB" id="A0AAE2YSE9"/>
<organism evidence="1 2">
    <name type="scientific">Igneacidithiobacillus copahuensis</name>
    <dbReference type="NCBI Taxonomy" id="2724909"/>
    <lineage>
        <taxon>Bacteria</taxon>
        <taxon>Pseudomonadati</taxon>
        <taxon>Pseudomonadota</taxon>
        <taxon>Acidithiobacillia</taxon>
        <taxon>Acidithiobacillales</taxon>
        <taxon>Acidithiobacillaceae</taxon>
        <taxon>Igneacidithiobacillus</taxon>
    </lineage>
</organism>
<evidence type="ECO:0000313" key="1">
    <source>
        <dbReference type="EMBL" id="MBU2788925.1"/>
    </source>
</evidence>